<keyword evidence="9" id="KW-1185">Reference proteome</keyword>
<comment type="cofactor">
    <cofactor evidence="7">
        <name>Zn(2+)</name>
        <dbReference type="ChEBI" id="CHEBI:29105"/>
    </cofactor>
    <text evidence="7">Binds 1 zinc ion.</text>
</comment>
<keyword evidence="4 7" id="KW-0255">Endonuclease</keyword>
<dbReference type="Gene3D" id="3.40.390.30">
    <property type="entry name" value="Metalloproteases ('zincins'), catalytic domain"/>
    <property type="match status" value="1"/>
</dbReference>
<comment type="function">
    <text evidence="7">Single strand-specific metallo-endoribonuclease involved in late-stage 70S ribosome quality control and in maturation of the 3' terminus of the 16S rRNA.</text>
</comment>
<dbReference type="PANTHER" id="PTHR46986">
    <property type="entry name" value="ENDORIBONUCLEASE YBEY, CHLOROPLASTIC"/>
    <property type="match status" value="1"/>
</dbReference>
<comment type="similarity">
    <text evidence="1 7">Belongs to the endoribonuclease YbeY family.</text>
</comment>
<keyword evidence="2 7" id="KW-0540">Nuclease</keyword>
<keyword evidence="7" id="KW-0690">Ribosome biogenesis</keyword>
<keyword evidence="6 7" id="KW-0862">Zinc</keyword>
<dbReference type="InterPro" id="IPR002036">
    <property type="entry name" value="YbeY"/>
</dbReference>
<keyword evidence="7" id="KW-0698">rRNA processing</keyword>
<feature type="binding site" evidence="7">
    <location>
        <position position="121"/>
    </location>
    <ligand>
        <name>Zn(2+)</name>
        <dbReference type="ChEBI" id="CHEBI:29105"/>
        <note>catalytic</note>
    </ligand>
</feature>
<dbReference type="GO" id="GO:0008270">
    <property type="term" value="F:zinc ion binding"/>
    <property type="evidence" value="ECO:0007669"/>
    <property type="project" value="UniProtKB-UniRule"/>
</dbReference>
<dbReference type="EMBL" id="CP060007">
    <property type="protein sequence ID" value="QNA44656.1"/>
    <property type="molecule type" value="Genomic_DNA"/>
</dbReference>
<evidence type="ECO:0000313" key="9">
    <source>
        <dbReference type="Proteomes" id="UP000515344"/>
    </source>
</evidence>
<feature type="binding site" evidence="7">
    <location>
        <position position="115"/>
    </location>
    <ligand>
        <name>Zn(2+)</name>
        <dbReference type="ChEBI" id="CHEBI:29105"/>
        <note>catalytic</note>
    </ligand>
</feature>
<dbReference type="SUPFAM" id="SSF55486">
    <property type="entry name" value="Metalloproteases ('zincins'), catalytic domain"/>
    <property type="match status" value="1"/>
</dbReference>
<organism evidence="8 9">
    <name type="scientific">Lacibacter sediminis</name>
    <dbReference type="NCBI Taxonomy" id="2760713"/>
    <lineage>
        <taxon>Bacteria</taxon>
        <taxon>Pseudomonadati</taxon>
        <taxon>Bacteroidota</taxon>
        <taxon>Chitinophagia</taxon>
        <taxon>Chitinophagales</taxon>
        <taxon>Chitinophagaceae</taxon>
        <taxon>Lacibacter</taxon>
    </lineage>
</organism>
<dbReference type="EC" id="3.1.-.-" evidence="7"/>
<evidence type="ECO:0000256" key="4">
    <source>
        <dbReference type="ARBA" id="ARBA00022759"/>
    </source>
</evidence>
<evidence type="ECO:0000256" key="3">
    <source>
        <dbReference type="ARBA" id="ARBA00022723"/>
    </source>
</evidence>
<dbReference type="GO" id="GO:0004521">
    <property type="term" value="F:RNA endonuclease activity"/>
    <property type="evidence" value="ECO:0007669"/>
    <property type="project" value="UniProtKB-UniRule"/>
</dbReference>
<proteinExistence type="inferred from homology"/>
<keyword evidence="3 7" id="KW-0479">Metal-binding</keyword>
<evidence type="ECO:0000256" key="7">
    <source>
        <dbReference type="HAMAP-Rule" id="MF_00009"/>
    </source>
</evidence>
<dbReference type="AlphaFoldDB" id="A0A7G5XGQ3"/>
<dbReference type="PANTHER" id="PTHR46986:SF1">
    <property type="entry name" value="ENDORIBONUCLEASE YBEY, CHLOROPLASTIC"/>
    <property type="match status" value="1"/>
</dbReference>
<evidence type="ECO:0000256" key="1">
    <source>
        <dbReference type="ARBA" id="ARBA00010875"/>
    </source>
</evidence>
<feature type="binding site" evidence="7">
    <location>
        <position position="111"/>
    </location>
    <ligand>
        <name>Zn(2+)</name>
        <dbReference type="ChEBI" id="CHEBI:29105"/>
        <note>catalytic</note>
    </ligand>
</feature>
<evidence type="ECO:0000313" key="8">
    <source>
        <dbReference type="EMBL" id="QNA44656.1"/>
    </source>
</evidence>
<evidence type="ECO:0000256" key="2">
    <source>
        <dbReference type="ARBA" id="ARBA00022722"/>
    </source>
</evidence>
<dbReference type="InterPro" id="IPR020549">
    <property type="entry name" value="YbeY_CS"/>
</dbReference>
<dbReference type="GO" id="GO:0004222">
    <property type="term" value="F:metalloendopeptidase activity"/>
    <property type="evidence" value="ECO:0007669"/>
    <property type="project" value="InterPro"/>
</dbReference>
<accession>A0A7G5XGQ3</accession>
<evidence type="ECO:0000256" key="6">
    <source>
        <dbReference type="ARBA" id="ARBA00022833"/>
    </source>
</evidence>
<name>A0A7G5XGQ3_9BACT</name>
<evidence type="ECO:0000256" key="5">
    <source>
        <dbReference type="ARBA" id="ARBA00022801"/>
    </source>
</evidence>
<dbReference type="HAMAP" id="MF_00009">
    <property type="entry name" value="Endoribonucl_YbeY"/>
    <property type="match status" value="1"/>
</dbReference>
<dbReference type="KEGG" id="lacs:H4075_00220"/>
<dbReference type="Proteomes" id="UP000515344">
    <property type="component" value="Chromosome"/>
</dbReference>
<reference evidence="9" key="1">
    <citation type="submission" date="2020-08" db="EMBL/GenBank/DDBJ databases">
        <title>Lacibacter sp. S13-6-6 genome sequencing.</title>
        <authorList>
            <person name="Jin L."/>
        </authorList>
    </citation>
    <scope>NUCLEOTIDE SEQUENCE [LARGE SCALE GENOMIC DNA]</scope>
    <source>
        <strain evidence="9">S13-6-6</strain>
    </source>
</reference>
<keyword evidence="7" id="KW-0963">Cytoplasm</keyword>
<comment type="subcellular location">
    <subcellularLocation>
        <location evidence="7">Cytoplasm</location>
    </subcellularLocation>
</comment>
<keyword evidence="5 7" id="KW-0378">Hydrolase</keyword>
<dbReference type="GO" id="GO:0005737">
    <property type="term" value="C:cytoplasm"/>
    <property type="evidence" value="ECO:0007669"/>
    <property type="project" value="UniProtKB-SubCell"/>
</dbReference>
<dbReference type="PROSITE" id="PS01306">
    <property type="entry name" value="UPF0054"/>
    <property type="match status" value="1"/>
</dbReference>
<dbReference type="GO" id="GO:0006364">
    <property type="term" value="P:rRNA processing"/>
    <property type="evidence" value="ECO:0007669"/>
    <property type="project" value="UniProtKB-UniRule"/>
</dbReference>
<protein>
    <recommendedName>
        <fullName evidence="7">Endoribonuclease YbeY</fullName>
        <ecNumber evidence="7">3.1.-.-</ecNumber>
    </recommendedName>
</protein>
<dbReference type="InterPro" id="IPR023091">
    <property type="entry name" value="MetalPrtase_cat_dom_sf_prd"/>
</dbReference>
<dbReference type="NCBIfam" id="TIGR00043">
    <property type="entry name" value="rRNA maturation RNase YbeY"/>
    <property type="match status" value="1"/>
</dbReference>
<dbReference type="RefSeq" id="WP_182803032.1">
    <property type="nucleotide sequence ID" value="NZ_CP060007.1"/>
</dbReference>
<sequence length="145" mass="17133">MQAARVNFFYQDVTFSFSNRTRVKGFVKKLFHREGFKLSELNIIFCTDEALLEINRNFLQHDYYTDIITFPLSTGSQPIQAELYISIDRVRDNAKQAATSFKDELHRVIFHGCLHLAGYGDKSSQQIKKMREREDHYLRLYSKQQ</sequence>
<gene>
    <name evidence="7 8" type="primary">ybeY</name>
    <name evidence="8" type="ORF">H4075_00220</name>
</gene>
<dbReference type="Pfam" id="PF02130">
    <property type="entry name" value="YbeY"/>
    <property type="match status" value="1"/>
</dbReference>